<protein>
    <submittedName>
        <fullName evidence="1 2">Uncharacterized protein</fullName>
    </submittedName>
</protein>
<name>L1J762_GUITC</name>
<reference evidence="1 3" key="1">
    <citation type="journal article" date="2012" name="Nature">
        <title>Algal genomes reveal evolutionary mosaicism and the fate of nucleomorphs.</title>
        <authorList>
            <consortium name="DOE Joint Genome Institute"/>
            <person name="Curtis B.A."/>
            <person name="Tanifuji G."/>
            <person name="Burki F."/>
            <person name="Gruber A."/>
            <person name="Irimia M."/>
            <person name="Maruyama S."/>
            <person name="Arias M.C."/>
            <person name="Ball S.G."/>
            <person name="Gile G.H."/>
            <person name="Hirakawa Y."/>
            <person name="Hopkins J.F."/>
            <person name="Kuo A."/>
            <person name="Rensing S.A."/>
            <person name="Schmutz J."/>
            <person name="Symeonidi A."/>
            <person name="Elias M."/>
            <person name="Eveleigh R.J."/>
            <person name="Herman E.K."/>
            <person name="Klute M.J."/>
            <person name="Nakayama T."/>
            <person name="Obornik M."/>
            <person name="Reyes-Prieto A."/>
            <person name="Armbrust E.V."/>
            <person name="Aves S.J."/>
            <person name="Beiko R.G."/>
            <person name="Coutinho P."/>
            <person name="Dacks J.B."/>
            <person name="Durnford D.G."/>
            <person name="Fast N.M."/>
            <person name="Green B.R."/>
            <person name="Grisdale C.J."/>
            <person name="Hempel F."/>
            <person name="Henrissat B."/>
            <person name="Hoppner M.P."/>
            <person name="Ishida K."/>
            <person name="Kim E."/>
            <person name="Koreny L."/>
            <person name="Kroth P.G."/>
            <person name="Liu Y."/>
            <person name="Malik S.B."/>
            <person name="Maier U.G."/>
            <person name="McRose D."/>
            <person name="Mock T."/>
            <person name="Neilson J.A."/>
            <person name="Onodera N.T."/>
            <person name="Poole A.M."/>
            <person name="Pritham E.J."/>
            <person name="Richards T.A."/>
            <person name="Rocap G."/>
            <person name="Roy S.W."/>
            <person name="Sarai C."/>
            <person name="Schaack S."/>
            <person name="Shirato S."/>
            <person name="Slamovits C.H."/>
            <person name="Spencer D.F."/>
            <person name="Suzuki S."/>
            <person name="Worden A.Z."/>
            <person name="Zauner S."/>
            <person name="Barry K."/>
            <person name="Bell C."/>
            <person name="Bharti A.K."/>
            <person name="Crow J.A."/>
            <person name="Grimwood J."/>
            <person name="Kramer R."/>
            <person name="Lindquist E."/>
            <person name="Lucas S."/>
            <person name="Salamov A."/>
            <person name="McFadden G.I."/>
            <person name="Lane C.E."/>
            <person name="Keeling P.J."/>
            <person name="Gray M.W."/>
            <person name="Grigoriev I.V."/>
            <person name="Archibald J.M."/>
        </authorList>
    </citation>
    <scope>NUCLEOTIDE SEQUENCE</scope>
    <source>
        <strain evidence="1 3">CCMP2712</strain>
    </source>
</reference>
<evidence type="ECO:0000313" key="1">
    <source>
        <dbReference type="EMBL" id="EKX43915.1"/>
    </source>
</evidence>
<dbReference type="GeneID" id="17300655"/>
<dbReference type="EMBL" id="JH993007">
    <property type="protein sequence ID" value="EKX43915.1"/>
    <property type="molecule type" value="Genomic_DNA"/>
</dbReference>
<gene>
    <name evidence="1" type="ORF">GUITHDRAFT_140058</name>
</gene>
<sequence length="251" mass="29704">MQSKLSRLVSSAYKKESSNNARFSKAFFKVLKEAMLLRQNALSKKGKNRTVTFFQTNTHRVDDAIPGIHEQKYVESIQKLEVMLNDKNEPPMFLRFYFPDLYQMVLQDPTKTVYENENKREFLLIQKRIIDELDERDKLVLKAWTYNGNNAINRLLTYLFDTKCIKMFKLELKQEDIDGAIAYFCNIKILKRLGYFEGMDDPIEALKANNYSQLQEIMTSYISDLYRIADVVKSRTLQRTDRQEQMSKERL</sequence>
<evidence type="ECO:0000313" key="2">
    <source>
        <dbReference type="EnsemblProtists" id="EKX43915"/>
    </source>
</evidence>
<keyword evidence="3" id="KW-1185">Reference proteome</keyword>
<reference evidence="3" key="2">
    <citation type="submission" date="2012-11" db="EMBL/GenBank/DDBJ databases">
        <authorList>
            <person name="Kuo A."/>
            <person name="Curtis B.A."/>
            <person name="Tanifuji G."/>
            <person name="Burki F."/>
            <person name="Gruber A."/>
            <person name="Irimia M."/>
            <person name="Maruyama S."/>
            <person name="Arias M.C."/>
            <person name="Ball S.G."/>
            <person name="Gile G.H."/>
            <person name="Hirakawa Y."/>
            <person name="Hopkins J.F."/>
            <person name="Rensing S.A."/>
            <person name="Schmutz J."/>
            <person name="Symeonidi A."/>
            <person name="Elias M."/>
            <person name="Eveleigh R.J."/>
            <person name="Herman E.K."/>
            <person name="Klute M.J."/>
            <person name="Nakayama T."/>
            <person name="Obornik M."/>
            <person name="Reyes-Prieto A."/>
            <person name="Armbrust E.V."/>
            <person name="Aves S.J."/>
            <person name="Beiko R.G."/>
            <person name="Coutinho P."/>
            <person name="Dacks J.B."/>
            <person name="Durnford D.G."/>
            <person name="Fast N.M."/>
            <person name="Green B.R."/>
            <person name="Grisdale C."/>
            <person name="Hempe F."/>
            <person name="Henrissat B."/>
            <person name="Hoppner M.P."/>
            <person name="Ishida K.-I."/>
            <person name="Kim E."/>
            <person name="Koreny L."/>
            <person name="Kroth P.G."/>
            <person name="Liu Y."/>
            <person name="Malik S.-B."/>
            <person name="Maier U.G."/>
            <person name="McRose D."/>
            <person name="Mock T."/>
            <person name="Neilson J.A."/>
            <person name="Onodera N.T."/>
            <person name="Poole A.M."/>
            <person name="Pritham E.J."/>
            <person name="Richards T.A."/>
            <person name="Rocap G."/>
            <person name="Roy S.W."/>
            <person name="Sarai C."/>
            <person name="Schaack S."/>
            <person name="Shirato S."/>
            <person name="Slamovits C.H."/>
            <person name="Spencer D.F."/>
            <person name="Suzuki S."/>
            <person name="Worden A.Z."/>
            <person name="Zauner S."/>
            <person name="Barry K."/>
            <person name="Bell C."/>
            <person name="Bharti A.K."/>
            <person name="Crow J.A."/>
            <person name="Grimwood J."/>
            <person name="Kramer R."/>
            <person name="Lindquist E."/>
            <person name="Lucas S."/>
            <person name="Salamov A."/>
            <person name="McFadden G.I."/>
            <person name="Lane C.E."/>
            <person name="Keeling P.J."/>
            <person name="Gray M.W."/>
            <person name="Grigoriev I.V."/>
            <person name="Archibald J.M."/>
        </authorList>
    </citation>
    <scope>NUCLEOTIDE SEQUENCE</scope>
    <source>
        <strain evidence="3">CCMP2712</strain>
    </source>
</reference>
<organism evidence="1">
    <name type="scientific">Guillardia theta (strain CCMP2712)</name>
    <name type="common">Cryptophyte</name>
    <dbReference type="NCBI Taxonomy" id="905079"/>
    <lineage>
        <taxon>Eukaryota</taxon>
        <taxon>Cryptophyceae</taxon>
        <taxon>Pyrenomonadales</taxon>
        <taxon>Geminigeraceae</taxon>
        <taxon>Guillardia</taxon>
    </lineage>
</organism>
<dbReference type="EnsemblProtists" id="EKX43915">
    <property type="protein sequence ID" value="EKX43915"/>
    <property type="gene ID" value="GUITHDRAFT_140058"/>
</dbReference>
<accession>L1J762</accession>
<evidence type="ECO:0000313" key="3">
    <source>
        <dbReference type="Proteomes" id="UP000011087"/>
    </source>
</evidence>
<reference evidence="2" key="3">
    <citation type="submission" date="2016-03" db="UniProtKB">
        <authorList>
            <consortium name="EnsemblProtists"/>
        </authorList>
    </citation>
    <scope>IDENTIFICATION</scope>
</reference>
<dbReference type="RefSeq" id="XP_005830895.1">
    <property type="nucleotide sequence ID" value="XM_005830838.1"/>
</dbReference>
<dbReference type="KEGG" id="gtt:GUITHDRAFT_140058"/>
<dbReference type="Proteomes" id="UP000011087">
    <property type="component" value="Unassembled WGS sequence"/>
</dbReference>
<dbReference type="PaxDb" id="55529-EKX43915"/>
<dbReference type="HOGENOM" id="CLU_1108817_0_0_1"/>
<proteinExistence type="predicted"/>
<dbReference type="AlphaFoldDB" id="L1J762"/>